<reference evidence="1 2" key="1">
    <citation type="journal article" date="2012" name="ISME J.">
        <title>Nitrification expanded: discovery, physiology and genomics of a nitrite-oxidizing bacterium from the phylum Chloroflexi.</title>
        <authorList>
            <person name="Sorokin D.Y."/>
            <person name="Lucker S."/>
            <person name="Vejmelkova D."/>
            <person name="Kostrikina N.A."/>
            <person name="Kleerebezem R."/>
            <person name="Rijpstra W.I."/>
            <person name="Damste J.S."/>
            <person name="Le Paslier D."/>
            <person name="Muyzer G."/>
            <person name="Wagner M."/>
            <person name="van Loosdrecht M.C."/>
            <person name="Daims H."/>
        </authorList>
    </citation>
    <scope>NUCLEOTIDE SEQUENCE [LARGE SCALE GENOMIC DNA]</scope>
    <source>
        <strain evidence="2">none</strain>
    </source>
</reference>
<keyword evidence="2" id="KW-1185">Reference proteome</keyword>
<protein>
    <submittedName>
        <fullName evidence="1">Uncharacterized protein</fullName>
    </submittedName>
</protein>
<gene>
    <name evidence="1" type="ORF">NITHO_2790020</name>
</gene>
<evidence type="ECO:0000313" key="2">
    <source>
        <dbReference type="Proteomes" id="UP000004221"/>
    </source>
</evidence>
<evidence type="ECO:0000313" key="1">
    <source>
        <dbReference type="EMBL" id="CCF83856.1"/>
    </source>
</evidence>
<organism evidence="1 2">
    <name type="scientific">Nitrolancea hollandica Lb</name>
    <dbReference type="NCBI Taxonomy" id="1129897"/>
    <lineage>
        <taxon>Bacteria</taxon>
        <taxon>Pseudomonadati</taxon>
        <taxon>Thermomicrobiota</taxon>
        <taxon>Thermomicrobia</taxon>
        <taxon>Sphaerobacterales</taxon>
        <taxon>Sphaerobacterineae</taxon>
        <taxon>Sphaerobacteraceae</taxon>
        <taxon>Nitrolancea</taxon>
    </lineage>
</organism>
<proteinExistence type="predicted"/>
<dbReference type="AlphaFoldDB" id="I4EGP4"/>
<accession>I4EGP4</accession>
<sequence length="136" mass="14979">MLEKVFPTMHGGIPLARLKPDSFVRVIRRGTDTDSPATGDMDCPCLVLRLGAMAVNHENLICIRSLFQRQELIRPRIGCGVTCGRSAASRPIHQASRNPRDLSRKIARRRRLIQRIQAEEVACIPPDPDAGLGGSS</sequence>
<name>I4EGP4_9BACT</name>
<comment type="caution">
    <text evidence="1">The sequence shown here is derived from an EMBL/GenBank/DDBJ whole genome shotgun (WGS) entry which is preliminary data.</text>
</comment>
<dbReference type="Proteomes" id="UP000004221">
    <property type="component" value="Unassembled WGS sequence"/>
</dbReference>
<dbReference type="EMBL" id="CAGS01000200">
    <property type="protein sequence ID" value="CCF83856.1"/>
    <property type="molecule type" value="Genomic_DNA"/>
</dbReference>